<sequence length="59" mass="6868">MSENENEVWSEENEIDLLRLQVDFLIEHLLTDEQKAEMADFKDKAKKMNRNLPIGGGSF</sequence>
<organism evidence="1">
    <name type="scientific">bioreactor metagenome</name>
    <dbReference type="NCBI Taxonomy" id="1076179"/>
    <lineage>
        <taxon>unclassified sequences</taxon>
        <taxon>metagenomes</taxon>
        <taxon>ecological metagenomes</taxon>
    </lineage>
</organism>
<gene>
    <name evidence="1" type="ORF">SDC9_37012</name>
</gene>
<comment type="caution">
    <text evidence="1">The sequence shown here is derived from an EMBL/GenBank/DDBJ whole genome shotgun (WGS) entry which is preliminary data.</text>
</comment>
<dbReference type="AlphaFoldDB" id="A0A644VK24"/>
<accession>A0A644VK24</accession>
<protein>
    <submittedName>
        <fullName evidence="1">Uncharacterized protein</fullName>
    </submittedName>
</protein>
<proteinExistence type="predicted"/>
<dbReference type="EMBL" id="VSSQ01000316">
    <property type="protein sequence ID" value="MPL90953.1"/>
    <property type="molecule type" value="Genomic_DNA"/>
</dbReference>
<name>A0A644VK24_9ZZZZ</name>
<reference evidence="1" key="1">
    <citation type="submission" date="2019-08" db="EMBL/GenBank/DDBJ databases">
        <authorList>
            <person name="Kucharzyk K."/>
            <person name="Murdoch R.W."/>
            <person name="Higgins S."/>
            <person name="Loffler F."/>
        </authorList>
    </citation>
    <scope>NUCLEOTIDE SEQUENCE</scope>
</reference>
<evidence type="ECO:0000313" key="1">
    <source>
        <dbReference type="EMBL" id="MPL90953.1"/>
    </source>
</evidence>